<dbReference type="Proteomes" id="UP000030746">
    <property type="component" value="Unassembled WGS sequence"/>
</dbReference>
<dbReference type="Gene3D" id="1.10.3210.10">
    <property type="entry name" value="Hypothetical protein af1432"/>
    <property type="match status" value="1"/>
</dbReference>
<dbReference type="AlphaFoldDB" id="V4C234"/>
<keyword evidence="3" id="KW-1185">Reference proteome</keyword>
<dbReference type="EMBL" id="KB201649">
    <property type="protein sequence ID" value="ESO95549.1"/>
    <property type="molecule type" value="Genomic_DNA"/>
</dbReference>
<reference evidence="2 3" key="1">
    <citation type="journal article" date="2013" name="Nature">
        <title>Insights into bilaterian evolution from three spiralian genomes.</title>
        <authorList>
            <person name="Simakov O."/>
            <person name="Marletaz F."/>
            <person name="Cho S.J."/>
            <person name="Edsinger-Gonzales E."/>
            <person name="Havlak P."/>
            <person name="Hellsten U."/>
            <person name="Kuo D.H."/>
            <person name="Larsson T."/>
            <person name="Lv J."/>
            <person name="Arendt D."/>
            <person name="Savage R."/>
            <person name="Osoegawa K."/>
            <person name="de Jong P."/>
            <person name="Grimwood J."/>
            <person name="Chapman J.A."/>
            <person name="Shapiro H."/>
            <person name="Aerts A."/>
            <person name="Otillar R.P."/>
            <person name="Terry A.Y."/>
            <person name="Boore J.L."/>
            <person name="Grigoriev I.V."/>
            <person name="Lindberg D.R."/>
            <person name="Seaver E.C."/>
            <person name="Weisblat D.A."/>
            <person name="Putnam N.H."/>
            <person name="Rokhsar D.S."/>
        </authorList>
    </citation>
    <scope>NUCLEOTIDE SEQUENCE [LARGE SCALE GENOMIC DNA]</scope>
</reference>
<organism evidence="2 3">
    <name type="scientific">Lottia gigantea</name>
    <name type="common">Giant owl limpet</name>
    <dbReference type="NCBI Taxonomy" id="225164"/>
    <lineage>
        <taxon>Eukaryota</taxon>
        <taxon>Metazoa</taxon>
        <taxon>Spiralia</taxon>
        <taxon>Lophotrochozoa</taxon>
        <taxon>Mollusca</taxon>
        <taxon>Gastropoda</taxon>
        <taxon>Patellogastropoda</taxon>
        <taxon>Lottioidea</taxon>
        <taxon>Lottiidae</taxon>
        <taxon>Lottia</taxon>
    </lineage>
</organism>
<evidence type="ECO:0000313" key="3">
    <source>
        <dbReference type="Proteomes" id="UP000030746"/>
    </source>
</evidence>
<dbReference type="HOGENOM" id="CLU_776809_0_0_1"/>
<dbReference type="CTD" id="20243052"/>
<protein>
    <recommendedName>
        <fullName evidence="1">Phospholipase A2-like domain-containing protein</fullName>
    </recommendedName>
</protein>
<dbReference type="GO" id="GO:0006203">
    <property type="term" value="P:dGTP catabolic process"/>
    <property type="evidence" value="ECO:0007669"/>
    <property type="project" value="TreeGrafter"/>
</dbReference>
<dbReference type="RefSeq" id="XP_009053771.1">
    <property type="nucleotide sequence ID" value="XM_009055523.1"/>
</dbReference>
<evidence type="ECO:0000313" key="2">
    <source>
        <dbReference type="EMBL" id="ESO95549.1"/>
    </source>
</evidence>
<dbReference type="Pfam" id="PF08398">
    <property type="entry name" value="Phospholip_A2_4"/>
    <property type="match status" value="1"/>
</dbReference>
<dbReference type="KEGG" id="lgi:LOTGIDRAFT_175167"/>
<gene>
    <name evidence="2" type="ORF">LOTGIDRAFT_175167</name>
</gene>
<dbReference type="GO" id="GO:0005198">
    <property type="term" value="F:structural molecule activity"/>
    <property type="evidence" value="ECO:0007669"/>
    <property type="project" value="InterPro"/>
</dbReference>
<dbReference type="GeneID" id="20243052"/>
<evidence type="ECO:0000259" key="1">
    <source>
        <dbReference type="Pfam" id="PF08398"/>
    </source>
</evidence>
<dbReference type="SUPFAM" id="SSF109604">
    <property type="entry name" value="HD-domain/PDEase-like"/>
    <property type="match status" value="1"/>
</dbReference>
<dbReference type="OrthoDB" id="9991235at2759"/>
<dbReference type="InterPro" id="IPR013607">
    <property type="entry name" value="Phospholipase_A2-like"/>
</dbReference>
<sequence>MKAHILLQLLPGLVTFNCFHKDILRITNQHEKASIDMFDHLIEVNELKFEFEKYCFSEKDFIFIKELIYGILPGNSELISRQDKIFLYEIISNKRTSVDVDKWDYFARDCLMVGMKSNFDHMRCMKFRRVIDDGSGKMQLCLRDKEVSNIYEMFQIRNNIHRLVCKHAVTLGVEMMHVDALVLAEKSKLLVTDGTWNISECIKDMDAFTKLNDNIFNRILYSTEENLQEARKLLERVENRKLYRKKGLPSAKYSNEKHIPRHNYTGPGARLDLRFDSNDNPNQREEPICRIDQAALKHDIIYRDHEDLESSHKADQQMIHELESTPNPREKVGGALVTRLLKSKMKLGMGIADEIHK</sequence>
<dbReference type="PANTHER" id="PTHR11373">
    <property type="entry name" value="DEOXYNUCLEOSIDE TRIPHOSPHATE TRIPHOSPHOHYDROLASE"/>
    <property type="match status" value="1"/>
</dbReference>
<dbReference type="InterPro" id="IPR050135">
    <property type="entry name" value="dGTPase-like"/>
</dbReference>
<dbReference type="GO" id="GO:0005634">
    <property type="term" value="C:nucleus"/>
    <property type="evidence" value="ECO:0007669"/>
    <property type="project" value="TreeGrafter"/>
</dbReference>
<name>V4C234_LOTGI</name>
<accession>V4C234</accession>
<feature type="domain" description="Phospholipase A2-like" evidence="1">
    <location>
        <begin position="257"/>
        <end position="326"/>
    </location>
</feature>
<dbReference type="PANTHER" id="PTHR11373:SF4">
    <property type="entry name" value="DEOXYNUCLEOSIDE TRIPHOSPHATE TRIPHOSPHOHYDROLASE SAMHD1"/>
    <property type="match status" value="1"/>
</dbReference>
<proteinExistence type="predicted"/>
<dbReference type="GO" id="GO:0008832">
    <property type="term" value="F:dGTPase activity"/>
    <property type="evidence" value="ECO:0007669"/>
    <property type="project" value="TreeGrafter"/>
</dbReference>